<feature type="transmembrane region" description="Helical" evidence="6">
    <location>
        <begin position="340"/>
        <end position="363"/>
    </location>
</feature>
<dbReference type="PANTHER" id="PTHR23505:SF79">
    <property type="entry name" value="PROTEIN SPINSTER"/>
    <property type="match status" value="1"/>
</dbReference>
<evidence type="ECO:0000256" key="6">
    <source>
        <dbReference type="SAM" id="Phobius"/>
    </source>
</evidence>
<keyword evidence="5 6" id="KW-0472">Membrane</keyword>
<protein>
    <submittedName>
        <fullName evidence="8">Putative L-galactonate transporter</fullName>
    </submittedName>
</protein>
<evidence type="ECO:0000259" key="7">
    <source>
        <dbReference type="PROSITE" id="PS50850"/>
    </source>
</evidence>
<evidence type="ECO:0000313" key="8">
    <source>
        <dbReference type="EMBL" id="GBF58965.1"/>
    </source>
</evidence>
<feature type="transmembrane region" description="Helical" evidence="6">
    <location>
        <begin position="375"/>
        <end position="398"/>
    </location>
</feature>
<proteinExistence type="predicted"/>
<sequence>MTTSRTNDPTPAYQALVLTLLIIVYTFNFLDRQIIGILSIPIQKELGLSDTQLGLMRGLSFALFYATLGVPIALLADRFNRTWIMTIALALWSAMTALCGLAQNFWQLFIARLMVGVGEAGGVAPAYSLLSDYFPADRRGRAMAAYSFGIPIGSAVGIIFGGVIATLLDWRWAFIIVGILGVLLAPLFKLLMREPVRGRYDPPGAEISPAPLSEVMRVLTKKPSFWTLSLGAASSSMMGYGLFAWLPAYFVRSWGEDLKSAMSWLPDWMVPVGAGPLLFAGYFYGTIVLVGGLIGIWLGGQLGDRFGARDKGAYALVPALAFLATTPFFVLGVLSDSILISFLVFLIPTALGLAWLGPVLAAFQGIVPANMRATASAVFLLINNLVGIGLGDLLLGIMSDSLSAQFGAESLRYSILGGTVFYLLAAALLFVSSRLLEKDWVRIDDPSLKADTP</sequence>
<keyword evidence="4 6" id="KW-1133">Transmembrane helix</keyword>
<comment type="caution">
    <text evidence="8">The sequence shown here is derived from an EMBL/GenBank/DDBJ whole genome shotgun (WGS) entry which is preliminary data.</text>
</comment>
<feature type="transmembrane region" description="Helical" evidence="6">
    <location>
        <begin position="170"/>
        <end position="191"/>
    </location>
</feature>
<dbReference type="InterPro" id="IPR036259">
    <property type="entry name" value="MFS_trans_sf"/>
</dbReference>
<evidence type="ECO:0000256" key="1">
    <source>
        <dbReference type="ARBA" id="ARBA00004141"/>
    </source>
</evidence>
<dbReference type="SUPFAM" id="SSF103473">
    <property type="entry name" value="MFS general substrate transporter"/>
    <property type="match status" value="1"/>
</dbReference>
<dbReference type="Proteomes" id="UP000245086">
    <property type="component" value="Unassembled WGS sequence"/>
</dbReference>
<feature type="transmembrane region" description="Helical" evidence="6">
    <location>
        <begin position="142"/>
        <end position="164"/>
    </location>
</feature>
<dbReference type="InterPro" id="IPR020846">
    <property type="entry name" value="MFS_dom"/>
</dbReference>
<evidence type="ECO:0000256" key="3">
    <source>
        <dbReference type="ARBA" id="ARBA00022692"/>
    </source>
</evidence>
<accession>A0A2P2ED32</accession>
<comment type="subcellular location">
    <subcellularLocation>
        <location evidence="1">Membrane</location>
        <topology evidence="1">Multi-pass membrane protein</topology>
    </subcellularLocation>
</comment>
<dbReference type="OrthoDB" id="9788453at2"/>
<feature type="transmembrane region" description="Helical" evidence="6">
    <location>
        <begin position="312"/>
        <end position="334"/>
    </location>
</feature>
<feature type="transmembrane region" description="Helical" evidence="6">
    <location>
        <begin position="109"/>
        <end position="130"/>
    </location>
</feature>
<name>A0A2P2ED32_9PROT</name>
<dbReference type="PROSITE" id="PS50850">
    <property type="entry name" value="MFS"/>
    <property type="match status" value="1"/>
</dbReference>
<keyword evidence="3 6" id="KW-0812">Transmembrane</keyword>
<evidence type="ECO:0000313" key="9">
    <source>
        <dbReference type="Proteomes" id="UP000245086"/>
    </source>
</evidence>
<feature type="transmembrane region" description="Helical" evidence="6">
    <location>
        <begin position="410"/>
        <end position="431"/>
    </location>
</feature>
<dbReference type="EMBL" id="BFBR01000009">
    <property type="protein sequence ID" value="GBF58965.1"/>
    <property type="molecule type" value="Genomic_DNA"/>
</dbReference>
<evidence type="ECO:0000256" key="4">
    <source>
        <dbReference type="ARBA" id="ARBA00022989"/>
    </source>
</evidence>
<dbReference type="PANTHER" id="PTHR23505">
    <property type="entry name" value="SPINSTER"/>
    <property type="match status" value="1"/>
</dbReference>
<feature type="domain" description="Major facilitator superfamily (MFS) profile" evidence="7">
    <location>
        <begin position="17"/>
        <end position="435"/>
    </location>
</feature>
<feature type="transmembrane region" description="Helical" evidence="6">
    <location>
        <begin position="12"/>
        <end position="30"/>
    </location>
</feature>
<feature type="transmembrane region" description="Helical" evidence="6">
    <location>
        <begin position="55"/>
        <end position="76"/>
    </location>
</feature>
<dbReference type="InterPro" id="IPR044770">
    <property type="entry name" value="MFS_spinster-like"/>
</dbReference>
<feature type="transmembrane region" description="Helical" evidence="6">
    <location>
        <begin position="268"/>
        <end position="300"/>
    </location>
</feature>
<evidence type="ECO:0000256" key="5">
    <source>
        <dbReference type="ARBA" id="ARBA00023136"/>
    </source>
</evidence>
<keyword evidence="2" id="KW-0813">Transport</keyword>
<evidence type="ECO:0000256" key="2">
    <source>
        <dbReference type="ARBA" id="ARBA00022448"/>
    </source>
</evidence>
<dbReference type="AlphaFoldDB" id="A0A2P2ED32"/>
<dbReference type="GO" id="GO:0022857">
    <property type="term" value="F:transmembrane transporter activity"/>
    <property type="evidence" value="ECO:0007669"/>
    <property type="project" value="InterPro"/>
</dbReference>
<keyword evidence="9" id="KW-1185">Reference proteome</keyword>
<dbReference type="CDD" id="cd17328">
    <property type="entry name" value="MFS_spinster_like"/>
    <property type="match status" value="1"/>
</dbReference>
<dbReference type="InterPro" id="IPR011701">
    <property type="entry name" value="MFS"/>
</dbReference>
<gene>
    <name evidence="8" type="primary">lgoT_3</name>
    <name evidence="8" type="ORF">PbB2_02656</name>
</gene>
<dbReference type="Gene3D" id="1.20.1250.20">
    <property type="entry name" value="MFS general substrate transporter like domains"/>
    <property type="match status" value="1"/>
</dbReference>
<feature type="transmembrane region" description="Helical" evidence="6">
    <location>
        <begin position="225"/>
        <end position="248"/>
    </location>
</feature>
<feature type="transmembrane region" description="Helical" evidence="6">
    <location>
        <begin position="83"/>
        <end position="103"/>
    </location>
</feature>
<dbReference type="GO" id="GO:0016020">
    <property type="term" value="C:membrane"/>
    <property type="evidence" value="ECO:0007669"/>
    <property type="project" value="UniProtKB-SubCell"/>
</dbReference>
<reference evidence="8 9" key="1">
    <citation type="journal article" date="2018" name="Genome Announc.">
        <title>Draft Genome Sequence of "Candidatus Phycosocius bacilliformis," an Alphaproteobacterial Ectosymbiont of the Hydrocarbon-Producing Green Alga Botryococcus braunii.</title>
        <authorList>
            <person name="Tanabe Y."/>
            <person name="Yamaguchi H."/>
            <person name="Watanabe M.M."/>
        </authorList>
    </citation>
    <scope>NUCLEOTIDE SEQUENCE [LARGE SCALE GENOMIC DNA]</scope>
    <source>
        <strain evidence="8 9">BOTRYCO-2</strain>
    </source>
</reference>
<dbReference type="Pfam" id="PF07690">
    <property type="entry name" value="MFS_1"/>
    <property type="match status" value="1"/>
</dbReference>
<organism evidence="8 9">
    <name type="scientific">Candidatus Phycosocius bacilliformis</name>
    <dbReference type="NCBI Taxonomy" id="1445552"/>
    <lineage>
        <taxon>Bacteria</taxon>
        <taxon>Pseudomonadati</taxon>
        <taxon>Pseudomonadota</taxon>
        <taxon>Alphaproteobacteria</taxon>
        <taxon>Caulobacterales</taxon>
        <taxon>Caulobacterales incertae sedis</taxon>
        <taxon>Candidatus Phycosocius</taxon>
    </lineage>
</organism>